<dbReference type="AlphaFoldDB" id="A0AAN0JWP9"/>
<sequence>MNNGGNIGWIVVVIVLILLLAVSIMIVLILVMYIKRNNLNQKRKSDNDIVMECSPAYATTEFKTKSTVEPVYDTANCEYDTPLPPPSTEYEIPTVTDL</sequence>
<dbReference type="RefSeq" id="XP_019861348.1">
    <property type="nucleotide sequence ID" value="XM_020005789.1"/>
</dbReference>
<dbReference type="EnsemblMetazoa" id="XM_020005789.1">
    <property type="protein sequence ID" value="XP_019861348.1"/>
    <property type="gene ID" value="LOC109589768"/>
</dbReference>
<keyword evidence="1" id="KW-0812">Transmembrane</keyword>
<dbReference type="GeneID" id="109589768"/>
<keyword evidence="1" id="KW-0472">Membrane</keyword>
<name>A0AAN0JWP9_AMPQE</name>
<feature type="transmembrane region" description="Helical" evidence="1">
    <location>
        <begin position="6"/>
        <end position="34"/>
    </location>
</feature>
<keyword evidence="1" id="KW-1133">Transmembrane helix</keyword>
<evidence type="ECO:0000313" key="3">
    <source>
        <dbReference type="Proteomes" id="UP000007879"/>
    </source>
</evidence>
<organism evidence="2 3">
    <name type="scientific">Amphimedon queenslandica</name>
    <name type="common">Sponge</name>
    <dbReference type="NCBI Taxonomy" id="400682"/>
    <lineage>
        <taxon>Eukaryota</taxon>
        <taxon>Metazoa</taxon>
        <taxon>Porifera</taxon>
        <taxon>Demospongiae</taxon>
        <taxon>Heteroscleromorpha</taxon>
        <taxon>Haplosclerida</taxon>
        <taxon>Niphatidae</taxon>
        <taxon>Amphimedon</taxon>
    </lineage>
</organism>
<reference evidence="3" key="1">
    <citation type="journal article" date="2010" name="Nature">
        <title>The Amphimedon queenslandica genome and the evolution of animal complexity.</title>
        <authorList>
            <person name="Srivastava M."/>
            <person name="Simakov O."/>
            <person name="Chapman J."/>
            <person name="Fahey B."/>
            <person name="Gauthier M.E."/>
            <person name="Mitros T."/>
            <person name="Richards G.S."/>
            <person name="Conaco C."/>
            <person name="Dacre M."/>
            <person name="Hellsten U."/>
            <person name="Larroux C."/>
            <person name="Putnam N.H."/>
            <person name="Stanke M."/>
            <person name="Adamska M."/>
            <person name="Darling A."/>
            <person name="Degnan S.M."/>
            <person name="Oakley T.H."/>
            <person name="Plachetzki D.C."/>
            <person name="Zhai Y."/>
            <person name="Adamski M."/>
            <person name="Calcino A."/>
            <person name="Cummins S.F."/>
            <person name="Goodstein D.M."/>
            <person name="Harris C."/>
            <person name="Jackson D.J."/>
            <person name="Leys S.P."/>
            <person name="Shu S."/>
            <person name="Woodcroft B.J."/>
            <person name="Vervoort M."/>
            <person name="Kosik K.S."/>
            <person name="Manning G."/>
            <person name="Degnan B.M."/>
            <person name="Rokhsar D.S."/>
        </authorList>
    </citation>
    <scope>NUCLEOTIDE SEQUENCE [LARGE SCALE GENOMIC DNA]</scope>
</reference>
<evidence type="ECO:0000313" key="2">
    <source>
        <dbReference type="EnsemblMetazoa" id="XP_019861348.1"/>
    </source>
</evidence>
<dbReference type="Proteomes" id="UP000007879">
    <property type="component" value="Unassembled WGS sequence"/>
</dbReference>
<protein>
    <submittedName>
        <fullName evidence="2">Uncharacterized protein</fullName>
    </submittedName>
</protein>
<keyword evidence="3" id="KW-1185">Reference proteome</keyword>
<evidence type="ECO:0000256" key="1">
    <source>
        <dbReference type="SAM" id="Phobius"/>
    </source>
</evidence>
<proteinExistence type="predicted"/>
<reference evidence="2" key="2">
    <citation type="submission" date="2024-06" db="UniProtKB">
        <authorList>
            <consortium name="EnsemblMetazoa"/>
        </authorList>
    </citation>
    <scope>IDENTIFICATION</scope>
</reference>
<accession>A0AAN0JWP9</accession>